<evidence type="ECO:0000313" key="1">
    <source>
        <dbReference type="EMBL" id="MCX7572210.1"/>
    </source>
</evidence>
<reference evidence="1 2" key="1">
    <citation type="submission" date="2022-11" db="EMBL/GenBank/DDBJ databases">
        <title>Study of microbial diversity in lake waters.</title>
        <authorList>
            <person name="Zhang J."/>
        </authorList>
    </citation>
    <scope>NUCLEOTIDE SEQUENCE [LARGE SCALE GENOMIC DNA]</scope>
    <source>
        <strain evidence="1 2">DT12</strain>
    </source>
</reference>
<comment type="caution">
    <text evidence="1">The sequence shown here is derived from an EMBL/GenBank/DDBJ whole genome shotgun (WGS) entry which is preliminary data.</text>
</comment>
<proteinExistence type="predicted"/>
<evidence type="ECO:0000313" key="2">
    <source>
        <dbReference type="Proteomes" id="UP001208017"/>
    </source>
</evidence>
<name>A0ABT3X5M5_9BACL</name>
<sequence length="139" mass="15768">MTLKSGVYALYKGKEYSATIDGFTKNVVLFSEDQSSVAVGFEQRHDRYEKEVAPAEVESLCDYTPYAMVGEARVEVLSIKENGIELIYNGTQYASTLRKLGFEKIDRYSYLKFFPESELPEILMEVIPMPGYKLPVEPA</sequence>
<protein>
    <submittedName>
        <fullName evidence="1">Uncharacterized protein</fullName>
    </submittedName>
</protein>
<keyword evidence="2" id="KW-1185">Reference proteome</keyword>
<dbReference type="Proteomes" id="UP001208017">
    <property type="component" value="Unassembled WGS sequence"/>
</dbReference>
<organism evidence="1 2">
    <name type="scientific">Tumebacillus lacus</name>
    <dbReference type="NCBI Taxonomy" id="2995335"/>
    <lineage>
        <taxon>Bacteria</taxon>
        <taxon>Bacillati</taxon>
        <taxon>Bacillota</taxon>
        <taxon>Bacilli</taxon>
        <taxon>Bacillales</taxon>
        <taxon>Alicyclobacillaceae</taxon>
        <taxon>Tumebacillus</taxon>
    </lineage>
</organism>
<dbReference type="RefSeq" id="WP_267153461.1">
    <property type="nucleotide sequence ID" value="NZ_JAPMLT010000017.1"/>
</dbReference>
<dbReference type="EMBL" id="JAPMLT010000017">
    <property type="protein sequence ID" value="MCX7572210.1"/>
    <property type="molecule type" value="Genomic_DNA"/>
</dbReference>
<gene>
    <name evidence="1" type="ORF">OS242_20080</name>
</gene>
<accession>A0ABT3X5M5</accession>